<proteinExistence type="predicted"/>
<dbReference type="EMBL" id="CAICTM010000273">
    <property type="protein sequence ID" value="CAB9506653.1"/>
    <property type="molecule type" value="Genomic_DNA"/>
</dbReference>
<dbReference type="GO" id="GO:0030139">
    <property type="term" value="C:endocytic vesicle"/>
    <property type="evidence" value="ECO:0007669"/>
    <property type="project" value="TreeGrafter"/>
</dbReference>
<sequence length="629" mass="70417">MESSTSTTKEAPKVDSQGDSSAKEEPSPRMSAIVMADTMNLLEDPTDSEAEKKPKSSSKSKSKTKTGNKKSSRTSSSNSSTGEAVSVERKEQLLLEARVNRLQWIHQVPLPYRKAESPDDPWVQEKGLASFLKNCHAAALMPSMTKALSHLYGMEDQRVSPEDVANRIETLIGSLDDDEAPHSFVRPGKQLLEAEIAKSENNLVLTGYRDFWIKLQTPECASLVQGMRTAVRNMDSIDEPRSLEEIAERMKSYLNGTFESIKAHAAWKHEGVNDRLKHSLESFVYGQCHSLLQVKLWTDETRKSEEEWMERLAALQFVTPQHLDIACLETSNTDLKEALAEPMEALLSADLYFSPYEKLQRILAMYHGVNTALSKALNVATVAGKEKKMASADDVLPTIILTVLKSKPARIHANLRMVELFCPPEYLRGEAGYACTNLFGAVQFLLDLDMENPKSLSIDADEFRKGLAASRAKFKERLDTKRKRAQLQGPTIDTDISLKYCDIPASEIRTARANGDQVDLDWALAWQQDKLESEKMESGQSSNSAEDVLPPGFSRNYTFLTSRPEDIRMSDLPQLLSEYRMLVHTSETLLGERASRLAAERKKKVNIVQEELLKNIQSVDPSLLPDTSM</sequence>
<dbReference type="PANTHER" id="PTHR23101">
    <property type="entry name" value="RAB GDP/GTP EXCHANGE FACTOR"/>
    <property type="match status" value="1"/>
</dbReference>
<dbReference type="InterPro" id="IPR037191">
    <property type="entry name" value="VPS9_dom_sf"/>
</dbReference>
<dbReference type="PANTHER" id="PTHR23101:SF25">
    <property type="entry name" value="GTPASE-ACTIVATING PROTEIN AND VPS9 DOMAIN-CONTAINING PROTEIN 1"/>
    <property type="match status" value="1"/>
</dbReference>
<dbReference type="Gene3D" id="1.20.1050.80">
    <property type="entry name" value="VPS9 domain"/>
    <property type="match status" value="1"/>
</dbReference>
<dbReference type="PROSITE" id="PS51205">
    <property type="entry name" value="VPS9"/>
    <property type="match status" value="1"/>
</dbReference>
<gene>
    <name evidence="3" type="ORF">SEMRO_274_G105410.1</name>
</gene>
<accession>A0A9N8HDV6</accession>
<keyword evidence="4" id="KW-1185">Reference proteome</keyword>
<dbReference type="GO" id="GO:0016192">
    <property type="term" value="P:vesicle-mediated transport"/>
    <property type="evidence" value="ECO:0007669"/>
    <property type="project" value="InterPro"/>
</dbReference>
<dbReference type="SUPFAM" id="SSF109993">
    <property type="entry name" value="VPS9 domain"/>
    <property type="match status" value="1"/>
</dbReference>
<comment type="caution">
    <text evidence="3">The sequence shown here is derived from an EMBL/GenBank/DDBJ whole genome shotgun (WGS) entry which is preliminary data.</text>
</comment>
<dbReference type="Proteomes" id="UP001153069">
    <property type="component" value="Unassembled WGS sequence"/>
</dbReference>
<dbReference type="GO" id="GO:0031267">
    <property type="term" value="F:small GTPase binding"/>
    <property type="evidence" value="ECO:0007669"/>
    <property type="project" value="TreeGrafter"/>
</dbReference>
<dbReference type="AlphaFoldDB" id="A0A9N8HDV6"/>
<feature type="domain" description="VPS9" evidence="2">
    <location>
        <begin position="302"/>
        <end position="454"/>
    </location>
</feature>
<organism evidence="3 4">
    <name type="scientific">Seminavis robusta</name>
    <dbReference type="NCBI Taxonomy" id="568900"/>
    <lineage>
        <taxon>Eukaryota</taxon>
        <taxon>Sar</taxon>
        <taxon>Stramenopiles</taxon>
        <taxon>Ochrophyta</taxon>
        <taxon>Bacillariophyta</taxon>
        <taxon>Bacillariophyceae</taxon>
        <taxon>Bacillariophycidae</taxon>
        <taxon>Naviculales</taxon>
        <taxon>Naviculaceae</taxon>
        <taxon>Seminavis</taxon>
    </lineage>
</organism>
<feature type="region of interest" description="Disordered" evidence="1">
    <location>
        <begin position="1"/>
        <end position="88"/>
    </location>
</feature>
<dbReference type="SMART" id="SM00167">
    <property type="entry name" value="VPS9"/>
    <property type="match status" value="1"/>
</dbReference>
<evidence type="ECO:0000313" key="3">
    <source>
        <dbReference type="EMBL" id="CAB9506653.1"/>
    </source>
</evidence>
<evidence type="ECO:0000259" key="2">
    <source>
        <dbReference type="PROSITE" id="PS51205"/>
    </source>
</evidence>
<dbReference type="GO" id="GO:0005829">
    <property type="term" value="C:cytosol"/>
    <property type="evidence" value="ECO:0007669"/>
    <property type="project" value="TreeGrafter"/>
</dbReference>
<evidence type="ECO:0000313" key="4">
    <source>
        <dbReference type="Proteomes" id="UP001153069"/>
    </source>
</evidence>
<evidence type="ECO:0000256" key="1">
    <source>
        <dbReference type="SAM" id="MobiDB-lite"/>
    </source>
</evidence>
<dbReference type="Pfam" id="PF02204">
    <property type="entry name" value="VPS9"/>
    <property type="match status" value="1"/>
</dbReference>
<reference evidence="3" key="1">
    <citation type="submission" date="2020-06" db="EMBL/GenBank/DDBJ databases">
        <authorList>
            <consortium name="Plant Systems Biology data submission"/>
        </authorList>
    </citation>
    <scope>NUCLEOTIDE SEQUENCE</scope>
    <source>
        <strain evidence="3">D6</strain>
    </source>
</reference>
<protein>
    <submittedName>
        <fullName evidence="3">Guanine nucleotide exchange factor</fullName>
    </submittedName>
</protein>
<dbReference type="InterPro" id="IPR045046">
    <property type="entry name" value="Vps9-like"/>
</dbReference>
<dbReference type="InterPro" id="IPR003123">
    <property type="entry name" value="VPS9"/>
</dbReference>
<name>A0A9N8HDV6_9STRA</name>
<dbReference type="OrthoDB" id="300289at2759"/>
<feature type="compositionally biased region" description="Basic residues" evidence="1">
    <location>
        <begin position="55"/>
        <end position="72"/>
    </location>
</feature>
<dbReference type="GO" id="GO:0005085">
    <property type="term" value="F:guanyl-nucleotide exchange factor activity"/>
    <property type="evidence" value="ECO:0007669"/>
    <property type="project" value="InterPro"/>
</dbReference>